<keyword evidence="3" id="KW-1185">Reference proteome</keyword>
<accession>A0A3M0AMJ9</accession>
<gene>
    <name evidence="2" type="ORF">DFR27_1565</name>
</gene>
<dbReference type="Gene3D" id="1.25.40.10">
    <property type="entry name" value="Tetratricopeptide repeat domain"/>
    <property type="match status" value="1"/>
</dbReference>
<organism evidence="2 3">
    <name type="scientific">Umboniibacter marinipuniceus</name>
    <dbReference type="NCBI Taxonomy" id="569599"/>
    <lineage>
        <taxon>Bacteria</taxon>
        <taxon>Pseudomonadati</taxon>
        <taxon>Pseudomonadota</taxon>
        <taxon>Gammaproteobacteria</taxon>
        <taxon>Cellvibrionales</taxon>
        <taxon>Cellvibrionaceae</taxon>
        <taxon>Umboniibacter</taxon>
    </lineage>
</organism>
<dbReference type="Proteomes" id="UP000267187">
    <property type="component" value="Unassembled WGS sequence"/>
</dbReference>
<name>A0A3M0AMJ9_9GAMM</name>
<protein>
    <recommendedName>
        <fullName evidence="4">Tetratricopeptide repeat protein</fullName>
    </recommendedName>
</protein>
<evidence type="ECO:0000313" key="2">
    <source>
        <dbReference type="EMBL" id="RMA80202.1"/>
    </source>
</evidence>
<comment type="caution">
    <text evidence="2">The sequence shown here is derived from an EMBL/GenBank/DDBJ whole genome shotgun (WGS) entry which is preliminary data.</text>
</comment>
<dbReference type="AlphaFoldDB" id="A0A3M0AMJ9"/>
<dbReference type="RefSeq" id="WP_121876880.1">
    <property type="nucleotide sequence ID" value="NZ_REFJ01000003.1"/>
</dbReference>
<evidence type="ECO:0000313" key="3">
    <source>
        <dbReference type="Proteomes" id="UP000267187"/>
    </source>
</evidence>
<sequence>MDILRISSVAVLAVALVSTTLSTQALDEALSVEPSTQFVYSHRSEKTDMQFQPMTPRVGRIFEPVLELFQAESSQQQFEAAVVEMKGWDIDRWNAYEKAMYWRYLGGIQASLGDYQGAAISYQQLLAHNAAIPVELEKATLLALAKFEVSAANWDTALEYLRYSTELGIEPTVDELQLEAVANYQVGDFSEAIDAISQVISMREVEAGRAQENNYNMQVSAYMAVESNELALVAAQRLVEFYPSDRSCRIVEQLSKATETTIEPVEACVTTQVDA</sequence>
<dbReference type="OrthoDB" id="5574348at2"/>
<evidence type="ECO:0000256" key="1">
    <source>
        <dbReference type="SAM" id="SignalP"/>
    </source>
</evidence>
<proteinExistence type="predicted"/>
<dbReference type="EMBL" id="REFJ01000003">
    <property type="protein sequence ID" value="RMA80202.1"/>
    <property type="molecule type" value="Genomic_DNA"/>
</dbReference>
<dbReference type="InterPro" id="IPR011990">
    <property type="entry name" value="TPR-like_helical_dom_sf"/>
</dbReference>
<dbReference type="SUPFAM" id="SSF48452">
    <property type="entry name" value="TPR-like"/>
    <property type="match status" value="1"/>
</dbReference>
<feature type="signal peptide" evidence="1">
    <location>
        <begin position="1"/>
        <end position="25"/>
    </location>
</feature>
<feature type="chain" id="PRO_5018239879" description="Tetratricopeptide repeat protein" evidence="1">
    <location>
        <begin position="26"/>
        <end position="275"/>
    </location>
</feature>
<keyword evidence="1" id="KW-0732">Signal</keyword>
<evidence type="ECO:0008006" key="4">
    <source>
        <dbReference type="Google" id="ProtNLM"/>
    </source>
</evidence>
<reference evidence="2 3" key="1">
    <citation type="submission" date="2018-10" db="EMBL/GenBank/DDBJ databases">
        <title>Genomic Encyclopedia of Type Strains, Phase IV (KMG-IV): sequencing the most valuable type-strain genomes for metagenomic binning, comparative biology and taxonomic classification.</title>
        <authorList>
            <person name="Goeker M."/>
        </authorList>
    </citation>
    <scope>NUCLEOTIDE SEQUENCE [LARGE SCALE GENOMIC DNA]</scope>
    <source>
        <strain evidence="2 3">DSM 25080</strain>
    </source>
</reference>